<accession>A0A2U1QD80</accession>
<dbReference type="GO" id="GO:0019005">
    <property type="term" value="C:SCF ubiquitin ligase complex"/>
    <property type="evidence" value="ECO:0007669"/>
    <property type="project" value="TreeGrafter"/>
</dbReference>
<evidence type="ECO:0000259" key="1">
    <source>
        <dbReference type="Pfam" id="PF18511"/>
    </source>
</evidence>
<evidence type="ECO:0008006" key="5">
    <source>
        <dbReference type="Google" id="ProtNLM"/>
    </source>
</evidence>
<dbReference type="OrthoDB" id="550575at2759"/>
<evidence type="ECO:0000313" key="3">
    <source>
        <dbReference type="EMBL" id="PWA95932.1"/>
    </source>
</evidence>
<comment type="caution">
    <text evidence="3">The sequence shown here is derived from an EMBL/GenBank/DDBJ whole genome shotgun (WGS) entry which is preliminary data.</text>
</comment>
<dbReference type="Gene3D" id="3.80.10.10">
    <property type="entry name" value="Ribonuclease Inhibitor"/>
    <property type="match status" value="1"/>
</dbReference>
<evidence type="ECO:0000313" key="4">
    <source>
        <dbReference type="Proteomes" id="UP000245207"/>
    </source>
</evidence>
<dbReference type="GO" id="GO:0031146">
    <property type="term" value="P:SCF-dependent proteasomal ubiquitin-dependent protein catabolic process"/>
    <property type="evidence" value="ECO:0007669"/>
    <property type="project" value="TreeGrafter"/>
</dbReference>
<dbReference type="InterPro" id="IPR041101">
    <property type="entry name" value="Transp_inhibit"/>
</dbReference>
<protein>
    <recommendedName>
        <fullName evidence="5">COI1 F-box domain-containing protein</fullName>
    </recommendedName>
</protein>
<dbReference type="SUPFAM" id="SSF52047">
    <property type="entry name" value="RNI-like"/>
    <property type="match status" value="1"/>
</dbReference>
<gene>
    <name evidence="3" type="ORF">CTI12_AA044690</name>
</gene>
<dbReference type="AlphaFoldDB" id="A0A2U1QD80"/>
<organism evidence="3 4">
    <name type="scientific">Artemisia annua</name>
    <name type="common">Sweet wormwood</name>
    <dbReference type="NCBI Taxonomy" id="35608"/>
    <lineage>
        <taxon>Eukaryota</taxon>
        <taxon>Viridiplantae</taxon>
        <taxon>Streptophyta</taxon>
        <taxon>Embryophyta</taxon>
        <taxon>Tracheophyta</taxon>
        <taxon>Spermatophyta</taxon>
        <taxon>Magnoliopsida</taxon>
        <taxon>eudicotyledons</taxon>
        <taxon>Gunneridae</taxon>
        <taxon>Pentapetalae</taxon>
        <taxon>asterids</taxon>
        <taxon>campanulids</taxon>
        <taxon>Asterales</taxon>
        <taxon>Asteraceae</taxon>
        <taxon>Asteroideae</taxon>
        <taxon>Anthemideae</taxon>
        <taxon>Artemisiinae</taxon>
        <taxon>Artemisia</taxon>
    </lineage>
</organism>
<dbReference type="PANTHER" id="PTHR16134">
    <property type="entry name" value="F-BOX/TPR REPEAT PROTEIN POF3"/>
    <property type="match status" value="1"/>
</dbReference>
<dbReference type="Proteomes" id="UP000245207">
    <property type="component" value="Unassembled WGS sequence"/>
</dbReference>
<dbReference type="EMBL" id="PKPP01000210">
    <property type="protein sequence ID" value="PWA95932.1"/>
    <property type="molecule type" value="Genomic_DNA"/>
</dbReference>
<feature type="domain" description="Transport inhibitor response 1" evidence="2">
    <location>
        <begin position="70"/>
        <end position="116"/>
    </location>
</feature>
<dbReference type="Pfam" id="PF18791">
    <property type="entry name" value="Transp_inhibit"/>
    <property type="match status" value="1"/>
</dbReference>
<feature type="domain" description="COI1 F-box" evidence="1">
    <location>
        <begin position="12"/>
        <end position="51"/>
    </location>
</feature>
<evidence type="ECO:0000259" key="2">
    <source>
        <dbReference type="Pfam" id="PF18791"/>
    </source>
</evidence>
<proteinExistence type="predicted"/>
<name>A0A2U1QD80_ARTAN</name>
<dbReference type="PANTHER" id="PTHR16134:SF43">
    <property type="entry name" value="CORONATINE-INSENSITIVE PROTEIN 1"/>
    <property type="match status" value="1"/>
</dbReference>
<dbReference type="Pfam" id="PF18511">
    <property type="entry name" value="F-box_5"/>
    <property type="match status" value="1"/>
</dbReference>
<dbReference type="Gene3D" id="1.20.1280.50">
    <property type="match status" value="1"/>
</dbReference>
<dbReference type="InterPro" id="IPR041567">
    <property type="entry name" value="COI1_F-box"/>
</dbReference>
<keyword evidence="4" id="KW-1185">Reference proteome</keyword>
<reference evidence="3 4" key="1">
    <citation type="journal article" date="2018" name="Mol. Plant">
        <title>The genome of Artemisia annua provides insight into the evolution of Asteraceae family and artemisinin biosynthesis.</title>
        <authorList>
            <person name="Shen Q."/>
            <person name="Zhang L."/>
            <person name="Liao Z."/>
            <person name="Wang S."/>
            <person name="Yan T."/>
            <person name="Shi P."/>
            <person name="Liu M."/>
            <person name="Fu X."/>
            <person name="Pan Q."/>
            <person name="Wang Y."/>
            <person name="Lv Z."/>
            <person name="Lu X."/>
            <person name="Zhang F."/>
            <person name="Jiang W."/>
            <person name="Ma Y."/>
            <person name="Chen M."/>
            <person name="Hao X."/>
            <person name="Li L."/>
            <person name="Tang Y."/>
            <person name="Lv G."/>
            <person name="Zhou Y."/>
            <person name="Sun X."/>
            <person name="Brodelius P.E."/>
            <person name="Rose J.K.C."/>
            <person name="Tang K."/>
        </authorList>
    </citation>
    <scope>NUCLEOTIDE SEQUENCE [LARGE SCALE GENOMIC DNA]</scope>
    <source>
        <strain evidence="4">cv. Huhao1</strain>
        <tissue evidence="3">Leaf</tissue>
    </source>
</reference>
<dbReference type="STRING" id="35608.A0A2U1QD80"/>
<dbReference type="InterPro" id="IPR032675">
    <property type="entry name" value="LRR_dom_sf"/>
</dbReference>
<sequence>MDKENKECRFDTELIDTVFDCVIPYIHTNDLNSVSLVSRKLYELDSMTRKHVTIQNCYSVPPSRLVKRFPNLESITLKGYPRAVMFSLESFKWGGYVTPWVEEIGMRLKRLECVRFRRMIVRDNDLVVLAGMCGEKLRVLRIEVCTGFSTNGLLWIGKKCTGLRVLSLETSFVEDKGGEWLRELALRNKCLESLNYYLTPLDKYNYEDLVLLAKNCNESLVSLKLKECPRKYAADIFRYGVTLEEFGGDAYIDEGEEYIGVKFPPKMRRVTWSKGNTLDIPIIRSFEHQLTKLDLICSRFGSDEHCVLIHKCPNLEELYTNDAIGDFGLQVASHFCKKLRRIKIRRGRLEGMVSHIGLADLAKGCLELECLHVIVKDITNETLEFIGANLKKLRDFYLGLFHEVEEVSELPLDNGVRALLTGCTKLVKLAIDLRSGTRGLTDVGWGYIGKYGQNVVEMDLGFCRDTDAGLLELSKGCPKLQKLEICGCDFSQLALANFVLNVTSLRYLWVQDYHAFKNGHDIFAMVRPFWKMELIKYKSDVAGEQKPPSLLAYYSVAEQRKDIPDNVIPLYPCVQFE</sequence>